<dbReference type="AlphaFoldDB" id="A0A2G2XBN7"/>
<reference evidence="2 3" key="1">
    <citation type="journal article" date="2017" name="Genome Biol.">
        <title>New reference genome sequences of hot pepper reveal the massive evolution of plant disease-resistance genes by retroduplication.</title>
        <authorList>
            <person name="Kim S."/>
            <person name="Park J."/>
            <person name="Yeom S.I."/>
            <person name="Kim Y.M."/>
            <person name="Seo E."/>
            <person name="Kim K.T."/>
            <person name="Kim M.S."/>
            <person name="Lee J.M."/>
            <person name="Cheong K."/>
            <person name="Shin H.S."/>
            <person name="Kim S.B."/>
            <person name="Han K."/>
            <person name="Lee J."/>
            <person name="Park M."/>
            <person name="Lee H.A."/>
            <person name="Lee H.Y."/>
            <person name="Lee Y."/>
            <person name="Oh S."/>
            <person name="Lee J.H."/>
            <person name="Choi E."/>
            <person name="Choi E."/>
            <person name="Lee S.E."/>
            <person name="Jeon J."/>
            <person name="Kim H."/>
            <person name="Choi G."/>
            <person name="Song H."/>
            <person name="Lee J."/>
            <person name="Lee S.C."/>
            <person name="Kwon J.K."/>
            <person name="Lee H.Y."/>
            <person name="Koo N."/>
            <person name="Hong Y."/>
            <person name="Kim R.W."/>
            <person name="Kang W.H."/>
            <person name="Huh J.H."/>
            <person name="Kang B.C."/>
            <person name="Yang T.J."/>
            <person name="Lee Y.H."/>
            <person name="Bennetzen J.L."/>
            <person name="Choi D."/>
        </authorList>
    </citation>
    <scope>NUCLEOTIDE SEQUENCE [LARGE SCALE GENOMIC DNA]</scope>
    <source>
        <strain evidence="3">cv. PBC81</strain>
    </source>
</reference>
<dbReference type="InterPro" id="IPR045095">
    <property type="entry name" value="ACDP"/>
</dbReference>
<comment type="caution">
    <text evidence="2">The sequence shown here is derived from an EMBL/GenBank/DDBJ whole genome shotgun (WGS) entry which is preliminary data.</text>
</comment>
<gene>
    <name evidence="2" type="ORF">CQW23_03381</name>
</gene>
<dbReference type="PANTHER" id="PTHR12064">
    <property type="entry name" value="METAL TRANSPORTER CNNM"/>
    <property type="match status" value="1"/>
</dbReference>
<dbReference type="PANTHER" id="PTHR12064:SF76">
    <property type="entry name" value="CNNM TRANSMEMBRANE DOMAIN-CONTAINING PROTEIN"/>
    <property type="match status" value="1"/>
</dbReference>
<evidence type="ECO:0000259" key="1">
    <source>
        <dbReference type="Pfam" id="PF01595"/>
    </source>
</evidence>
<dbReference type="Proteomes" id="UP000224567">
    <property type="component" value="Unassembled WGS sequence"/>
</dbReference>
<reference evidence="3" key="2">
    <citation type="journal article" date="2017" name="J. Anim. Genet.">
        <title>Multiple reference genome sequences of hot pepper reveal the massive evolution of plant disease resistance genes by retroduplication.</title>
        <authorList>
            <person name="Kim S."/>
            <person name="Park J."/>
            <person name="Yeom S.-I."/>
            <person name="Kim Y.-M."/>
            <person name="Seo E."/>
            <person name="Kim K.-T."/>
            <person name="Kim M.-S."/>
            <person name="Lee J.M."/>
            <person name="Cheong K."/>
            <person name="Shin H.-S."/>
            <person name="Kim S.-B."/>
            <person name="Han K."/>
            <person name="Lee J."/>
            <person name="Park M."/>
            <person name="Lee H.-A."/>
            <person name="Lee H.-Y."/>
            <person name="Lee Y."/>
            <person name="Oh S."/>
            <person name="Lee J.H."/>
            <person name="Choi E."/>
            <person name="Choi E."/>
            <person name="Lee S.E."/>
            <person name="Jeon J."/>
            <person name="Kim H."/>
            <person name="Choi G."/>
            <person name="Song H."/>
            <person name="Lee J."/>
            <person name="Lee S.-C."/>
            <person name="Kwon J.-K."/>
            <person name="Lee H.-Y."/>
            <person name="Koo N."/>
            <person name="Hong Y."/>
            <person name="Kim R.W."/>
            <person name="Kang W.-H."/>
            <person name="Huh J.H."/>
            <person name="Kang B.-C."/>
            <person name="Yang T.-J."/>
            <person name="Lee Y.-H."/>
            <person name="Bennetzen J.L."/>
            <person name="Choi D."/>
        </authorList>
    </citation>
    <scope>NUCLEOTIDE SEQUENCE [LARGE SCALE GENOMIC DNA]</scope>
    <source>
        <strain evidence="3">cv. PBC81</strain>
    </source>
</reference>
<sequence length="241" mass="27845">MELIPNEKSLTKMKKKSTESFREYAIRLHEQATRVKSPIKESKIVEVFIQVQDETYYQHLLPALGNPFIDVLKMWEIIKDRIKIGRILKYFRCKKPTSLSLHTLDRQVLSNEVSSYILGQACTIVGSNTDIYYTDSHVQRGSSRLHLQIIPQSICTRYGLTVGATVEPLVHLLLWLFFPISYPISKVLDWMLDKGHAALLRRAELKIFCSARISGYLSSPKQNLLIWGFCDQILYAIWDNP</sequence>
<proteinExistence type="predicted"/>
<evidence type="ECO:0000313" key="2">
    <source>
        <dbReference type="EMBL" id="PHT54895.1"/>
    </source>
</evidence>
<dbReference type="Pfam" id="PF01595">
    <property type="entry name" value="CNNM"/>
    <property type="match status" value="1"/>
</dbReference>
<dbReference type="EMBL" id="MLFT02000002">
    <property type="protein sequence ID" value="PHT54895.1"/>
    <property type="molecule type" value="Genomic_DNA"/>
</dbReference>
<dbReference type="GO" id="GO:0010960">
    <property type="term" value="P:magnesium ion homeostasis"/>
    <property type="evidence" value="ECO:0007669"/>
    <property type="project" value="InterPro"/>
</dbReference>
<dbReference type="GO" id="GO:0005737">
    <property type="term" value="C:cytoplasm"/>
    <property type="evidence" value="ECO:0007669"/>
    <property type="project" value="TreeGrafter"/>
</dbReference>
<dbReference type="OrthoDB" id="5353557at2759"/>
<dbReference type="STRING" id="33114.A0A2G2XBN7"/>
<name>A0A2G2XBN7_CAPBA</name>
<dbReference type="GO" id="GO:0030026">
    <property type="term" value="P:intracellular manganese ion homeostasis"/>
    <property type="evidence" value="ECO:0007669"/>
    <property type="project" value="TreeGrafter"/>
</dbReference>
<accession>A0A2G2XBN7</accession>
<organism evidence="2 3">
    <name type="scientific">Capsicum baccatum</name>
    <name type="common">Peruvian pepper</name>
    <dbReference type="NCBI Taxonomy" id="33114"/>
    <lineage>
        <taxon>Eukaryota</taxon>
        <taxon>Viridiplantae</taxon>
        <taxon>Streptophyta</taxon>
        <taxon>Embryophyta</taxon>
        <taxon>Tracheophyta</taxon>
        <taxon>Spermatophyta</taxon>
        <taxon>Magnoliopsida</taxon>
        <taxon>eudicotyledons</taxon>
        <taxon>Gunneridae</taxon>
        <taxon>Pentapetalae</taxon>
        <taxon>asterids</taxon>
        <taxon>lamiids</taxon>
        <taxon>Solanales</taxon>
        <taxon>Solanaceae</taxon>
        <taxon>Solanoideae</taxon>
        <taxon>Capsiceae</taxon>
        <taxon>Capsicum</taxon>
    </lineage>
</organism>
<keyword evidence="3" id="KW-1185">Reference proteome</keyword>
<evidence type="ECO:0000313" key="3">
    <source>
        <dbReference type="Proteomes" id="UP000224567"/>
    </source>
</evidence>
<feature type="domain" description="CNNM transmembrane" evidence="1">
    <location>
        <begin position="149"/>
        <end position="209"/>
    </location>
</feature>
<protein>
    <submittedName>
        <fullName evidence="2">DUF21 domain-containing protein</fullName>
    </submittedName>
</protein>
<dbReference type="InterPro" id="IPR002550">
    <property type="entry name" value="CNNM"/>
</dbReference>